<organism evidence="1 2">
    <name type="scientific">Thermococcus aggregans</name>
    <dbReference type="NCBI Taxonomy" id="110163"/>
    <lineage>
        <taxon>Archaea</taxon>
        <taxon>Methanobacteriati</taxon>
        <taxon>Methanobacteriota</taxon>
        <taxon>Thermococci</taxon>
        <taxon>Thermococcales</taxon>
        <taxon>Thermococcaceae</taxon>
        <taxon>Thermococcus</taxon>
    </lineage>
</organism>
<proteinExistence type="predicted"/>
<dbReference type="AlphaFoldDB" id="A0A9E7SP22"/>
<name>A0A9E7SP22_THEAG</name>
<evidence type="ECO:0000313" key="2">
    <source>
        <dbReference type="Proteomes" id="UP001055732"/>
    </source>
</evidence>
<reference evidence="1" key="2">
    <citation type="submission" date="2022-06" db="EMBL/GenBank/DDBJ databases">
        <authorList>
            <person name="Park Y.-J."/>
        </authorList>
    </citation>
    <scope>NUCLEOTIDE SEQUENCE</scope>
    <source>
        <strain evidence="1">TY</strain>
    </source>
</reference>
<accession>A0A9E7SP22</accession>
<dbReference type="RefSeq" id="WP_253304930.1">
    <property type="nucleotide sequence ID" value="NZ_CP099582.1"/>
</dbReference>
<gene>
    <name evidence="1" type="ORF">NF865_01855</name>
</gene>
<dbReference type="KEGG" id="tagg:NF865_01855"/>
<dbReference type="EMBL" id="CP099582">
    <property type="protein sequence ID" value="USS40989.1"/>
    <property type="molecule type" value="Genomic_DNA"/>
</dbReference>
<protein>
    <submittedName>
        <fullName evidence="1">Uncharacterized protein</fullName>
    </submittedName>
</protein>
<sequence>MRGQVSLDFLFAFVLVTLTVLNLIQLSSSEIAHAESFDVMAKVRVFSAEIVDHTAKVYAVGEGYSLKEEAPQIKDAKFTIIFNGTNNKITVNANVSGKNYWIVKNSTVPIANASISVYSGESFWIKTVRIGDMLYVNITNSTNGN</sequence>
<reference evidence="1" key="1">
    <citation type="journal article" date="1998" name="Int. J. Syst. Bacteriol. 48 Pt">
        <title>Thermococcus guaymasensis sp. nov. and Thermococcus aggregans sp. nov., two novel thermophilic archaea isolated from the Guaymas Basin hydrothermal vent site.</title>
        <authorList>
            <person name="Canganella F."/>
            <person name="Jones W.J."/>
            <person name="Gambacorta A."/>
            <person name="Antranikian G."/>
        </authorList>
    </citation>
    <scope>NUCLEOTIDE SEQUENCE</scope>
    <source>
        <strain evidence="1">TY</strain>
    </source>
</reference>
<evidence type="ECO:0000313" key="1">
    <source>
        <dbReference type="EMBL" id="USS40989.1"/>
    </source>
</evidence>
<dbReference type="Proteomes" id="UP001055732">
    <property type="component" value="Chromosome"/>
</dbReference>
<keyword evidence="2" id="KW-1185">Reference proteome</keyword>